<dbReference type="InterPro" id="IPR014782">
    <property type="entry name" value="Peptidase_M1_dom"/>
</dbReference>
<keyword evidence="4" id="KW-1185">Reference proteome</keyword>
<accession>A0A239J7A4</accession>
<dbReference type="PANTHER" id="PTHR45726:SF3">
    <property type="entry name" value="LEUKOTRIENE A-4 HYDROLASE"/>
    <property type="match status" value="1"/>
</dbReference>
<protein>
    <submittedName>
        <fullName evidence="3">Peptidase family M1</fullName>
    </submittedName>
</protein>
<name>A0A239J7A4_9ACTN</name>
<dbReference type="AlphaFoldDB" id="A0A239J7A4"/>
<sequence length="521" mass="54882">MTSDGLPMTDGRPGRAAGNVLVARGVTMGGATGRCPVDRLTGTGMRRGRRWVTVALASSVLVAAGCTSAVPDDGPAPEGSDADSDVAQPWRDRPVVDLRFEMAPDLASASGREVVEFTPDLDTCELVFRSWPNKPATARAGSSLTVSGVRVDGRDAAFVDVPAGAPEGAPGTLVEVPLAECLSAGDTVTAEVTFDLVLGEQVNERVGTSSAAEVAWFATAFPLLAWERERGWERGPAVPVIGETAVSEDFLLESLEVVAPSGYEVLGTGAVDGTEPGPDGTTVHRFTAPAVRDVAVAVGDLEVAERTVGGTRVRVGVDREVGAAGPEDWLDQIEESTGGLVDLLGPLPYDDLWVVVLSSQSSGIEFPGAIQFGDVDPERRRGLVTHELAHMWFYGWVGNDQGEHPWLDESFATFAQAVADGEGPTYAELAARDAPPVGESMTYWAEEFRRPSSTYYDTVYTLGGAALVEARERVGEEAFDAALADYLATNAHSVVVPGDVEAAFADLPEVLGVLREVGALR</sequence>
<dbReference type="SUPFAM" id="SSF55486">
    <property type="entry name" value="Metalloproteases ('zincins'), catalytic domain"/>
    <property type="match status" value="1"/>
</dbReference>
<dbReference type="Pfam" id="PF01433">
    <property type="entry name" value="Peptidase_M1"/>
    <property type="match status" value="1"/>
</dbReference>
<evidence type="ECO:0000259" key="2">
    <source>
        <dbReference type="Pfam" id="PF01433"/>
    </source>
</evidence>
<dbReference type="InterPro" id="IPR034015">
    <property type="entry name" value="M1_LTA4H"/>
</dbReference>
<feature type="domain" description="Peptidase M1 membrane alanine aminopeptidase" evidence="2">
    <location>
        <begin position="381"/>
        <end position="504"/>
    </location>
</feature>
<organism evidence="3 4">
    <name type="scientific">Geodermatophilus pulveris</name>
    <dbReference type="NCBI Taxonomy" id="1564159"/>
    <lineage>
        <taxon>Bacteria</taxon>
        <taxon>Bacillati</taxon>
        <taxon>Actinomycetota</taxon>
        <taxon>Actinomycetes</taxon>
        <taxon>Geodermatophilales</taxon>
        <taxon>Geodermatophilaceae</taxon>
        <taxon>Geodermatophilus</taxon>
    </lineage>
</organism>
<gene>
    <name evidence="3" type="ORF">SAMN06893096_1135</name>
</gene>
<dbReference type="PANTHER" id="PTHR45726">
    <property type="entry name" value="LEUKOTRIENE A-4 HYDROLASE"/>
    <property type="match status" value="1"/>
</dbReference>
<evidence type="ECO:0000313" key="4">
    <source>
        <dbReference type="Proteomes" id="UP000198373"/>
    </source>
</evidence>
<reference evidence="4" key="1">
    <citation type="submission" date="2017-06" db="EMBL/GenBank/DDBJ databases">
        <authorList>
            <person name="Varghese N."/>
            <person name="Submissions S."/>
        </authorList>
    </citation>
    <scope>NUCLEOTIDE SEQUENCE [LARGE SCALE GENOMIC DNA]</scope>
    <source>
        <strain evidence="4">DSM 46839</strain>
    </source>
</reference>
<dbReference type="GO" id="GO:0008237">
    <property type="term" value="F:metallopeptidase activity"/>
    <property type="evidence" value="ECO:0007669"/>
    <property type="project" value="InterPro"/>
</dbReference>
<dbReference type="Gene3D" id="1.10.390.10">
    <property type="entry name" value="Neutral Protease Domain 2"/>
    <property type="match status" value="1"/>
</dbReference>
<proteinExistence type="predicted"/>
<evidence type="ECO:0000313" key="3">
    <source>
        <dbReference type="EMBL" id="SNT01123.1"/>
    </source>
</evidence>
<feature type="region of interest" description="Disordered" evidence="1">
    <location>
        <begin position="69"/>
        <end position="88"/>
    </location>
</feature>
<dbReference type="Proteomes" id="UP000198373">
    <property type="component" value="Unassembled WGS sequence"/>
</dbReference>
<dbReference type="InterPro" id="IPR027268">
    <property type="entry name" value="Peptidase_M4/M1_CTD_sf"/>
</dbReference>
<dbReference type="EMBL" id="FZOO01000013">
    <property type="protein sequence ID" value="SNT01123.1"/>
    <property type="molecule type" value="Genomic_DNA"/>
</dbReference>
<dbReference type="GO" id="GO:0008270">
    <property type="term" value="F:zinc ion binding"/>
    <property type="evidence" value="ECO:0007669"/>
    <property type="project" value="InterPro"/>
</dbReference>
<evidence type="ECO:0000256" key="1">
    <source>
        <dbReference type="SAM" id="MobiDB-lite"/>
    </source>
</evidence>